<dbReference type="AlphaFoldDB" id="A0A4R5VXT8"/>
<comment type="catalytic activity">
    <reaction evidence="1">
        <text>Hydrolysis of alpha-(2-&gt;3)-, alpha-(2-&gt;6)-, alpha-(2-&gt;8)- glycosidic linkages of terminal sialic acid residues in oligosaccharides, glycoproteins, glycolipids, colominic acid and synthetic substrates.</text>
        <dbReference type="EC" id="3.2.1.18"/>
    </reaction>
</comment>
<dbReference type="Gene3D" id="2.60.120.200">
    <property type="match status" value="1"/>
</dbReference>
<evidence type="ECO:0000256" key="3">
    <source>
        <dbReference type="ARBA" id="ARBA00012733"/>
    </source>
</evidence>
<evidence type="ECO:0000313" key="6">
    <source>
        <dbReference type="Proteomes" id="UP000295132"/>
    </source>
</evidence>
<dbReference type="InterPro" id="IPR013783">
    <property type="entry name" value="Ig-like_fold"/>
</dbReference>
<sequence length="830" mass="89771">MEFCMNTFFAKRLFNFLLAFVLVFSLSSMIHVSNIKAEANALLDYSVNQSFNGTSDYIDKTADVQKVSGLTEGSIVAKFKTTSGAAAKAIISGTDKKDPSSNITLSVNGSDLYFENRENGSYAASLKAAGYYNDGNWHTAVLSVDAAGTKLYVDGILMATHSSTAFFSHVTDMDGLYIGRNADNGGGQWYFSGDIENVKIFNQALTAEDVKKISGDNIYPAPDVPAAVPLFEPGMANTAAYRIPSLLTTQKGTIIAAADVRKIGIADSPNNIDTGIRRSTDNGKTWSDLDVIIDYPGSGYDGASTIDSSMLQDQESGTIWLLVDHFPGGIGFGSAVAGKGFDANGYRLLYDKDGKEFTLRENGQVFNQAGVKTEYTVSSNGDVDLNDEKRGNIYLKKGVDPKESLLEARTAFLQIIKSDDDGKTWSKPMDLNSQVKESWMKFLGTGPGRGLQLTKGEHKGRLVFPVYYTNKNGMQSSAVVYSDDHGKTWKRGESPNDGRVWQGTTLQSETTGVYGAQLTESQVIELDNGTLKLYMRNTSGTGRVAVAESLDGGETWGDVTFDQTLLDPYCQSTVINYPDLGDGKNRVIWANPASTSGRVNGTVRVSEDDGKTWKSSMLVKPGGYAYSALTVLQDGKIGLLYEDNAGSILFTSFSLYDVTKEDSTPPVIDLKDSLTVNQTDEANIPVTVTDPISGVADVQMTLDGKEVENPIHIEPLSLKAGDHTLQVKAVDVAGNEAVKTSTLHVSFDIGYLDEFLAVAKNKGWVTDEGILNSLTSKVQHIQSKQDDKGTVLNGLKALENEVKAQEGKKMDENGAKLLLDDISFVKANLE</sequence>
<organism evidence="5 6">
    <name type="scientific">Bacillus salipaludis</name>
    <dbReference type="NCBI Taxonomy" id="2547811"/>
    <lineage>
        <taxon>Bacteria</taxon>
        <taxon>Bacillati</taxon>
        <taxon>Bacillota</taxon>
        <taxon>Bacilli</taxon>
        <taxon>Bacillales</taxon>
        <taxon>Bacillaceae</taxon>
        <taxon>Bacillus</taxon>
    </lineage>
</organism>
<dbReference type="CDD" id="cd15482">
    <property type="entry name" value="Sialidase_non-viral"/>
    <property type="match status" value="1"/>
</dbReference>
<dbReference type="Gene3D" id="2.120.10.10">
    <property type="match status" value="1"/>
</dbReference>
<feature type="domain" description="Laminin G" evidence="4">
    <location>
        <begin position="71"/>
        <end position="203"/>
    </location>
</feature>
<dbReference type="EC" id="3.2.1.18" evidence="3"/>
<accession>A0A4R5VXT8</accession>
<dbReference type="CDD" id="cd00110">
    <property type="entry name" value="LamG"/>
    <property type="match status" value="1"/>
</dbReference>
<evidence type="ECO:0000313" key="5">
    <source>
        <dbReference type="EMBL" id="TDK64194.1"/>
    </source>
</evidence>
<comment type="similarity">
    <text evidence="2">Belongs to the glycosyl hydrolase 33 family.</text>
</comment>
<dbReference type="Pfam" id="PF13385">
    <property type="entry name" value="Laminin_G_3"/>
    <property type="match status" value="1"/>
</dbReference>
<dbReference type="GO" id="GO:0016020">
    <property type="term" value="C:membrane"/>
    <property type="evidence" value="ECO:0007669"/>
    <property type="project" value="TreeGrafter"/>
</dbReference>
<dbReference type="PANTHER" id="PTHR10628:SF30">
    <property type="entry name" value="EXO-ALPHA-SIALIDASE"/>
    <property type="match status" value="1"/>
</dbReference>
<dbReference type="PANTHER" id="PTHR10628">
    <property type="entry name" value="SIALIDASE"/>
    <property type="match status" value="1"/>
</dbReference>
<dbReference type="Pfam" id="PF13088">
    <property type="entry name" value="BNR_2"/>
    <property type="match status" value="1"/>
</dbReference>
<dbReference type="SUPFAM" id="SSF49899">
    <property type="entry name" value="Concanavalin A-like lectins/glucanases"/>
    <property type="match status" value="1"/>
</dbReference>
<proteinExistence type="inferred from homology"/>
<dbReference type="GO" id="GO:0004308">
    <property type="term" value="F:exo-alpha-sialidase activity"/>
    <property type="evidence" value="ECO:0007669"/>
    <property type="project" value="UniProtKB-EC"/>
</dbReference>
<evidence type="ECO:0000256" key="1">
    <source>
        <dbReference type="ARBA" id="ARBA00000427"/>
    </source>
</evidence>
<dbReference type="EMBL" id="SMYO01000002">
    <property type="protein sequence ID" value="TDK64194.1"/>
    <property type="molecule type" value="Genomic_DNA"/>
</dbReference>
<reference evidence="5 6" key="1">
    <citation type="submission" date="2019-03" db="EMBL/GenBank/DDBJ databases">
        <title>Bacillus niacini sp. nov. a Nicotinate-Metabolizing Mesophile Isolated from Soil.</title>
        <authorList>
            <person name="Zhang G."/>
        </authorList>
    </citation>
    <scope>NUCLEOTIDE SEQUENCE [LARGE SCALE GENOMIC DNA]</scope>
    <source>
        <strain evidence="5 6">WN066</strain>
    </source>
</reference>
<evidence type="ECO:0000256" key="2">
    <source>
        <dbReference type="ARBA" id="ARBA00009348"/>
    </source>
</evidence>
<name>A0A4R5VXT8_9BACI</name>
<dbReference type="Proteomes" id="UP000295132">
    <property type="component" value="Unassembled WGS sequence"/>
</dbReference>
<dbReference type="InterPro" id="IPR036278">
    <property type="entry name" value="Sialidase_sf"/>
</dbReference>
<dbReference type="GO" id="GO:0006689">
    <property type="term" value="P:ganglioside catabolic process"/>
    <property type="evidence" value="ECO:0007669"/>
    <property type="project" value="TreeGrafter"/>
</dbReference>
<dbReference type="Gene3D" id="2.60.40.10">
    <property type="entry name" value="Immunoglobulins"/>
    <property type="match status" value="1"/>
</dbReference>
<dbReference type="SMART" id="SM00282">
    <property type="entry name" value="LamG"/>
    <property type="match status" value="1"/>
</dbReference>
<comment type="caution">
    <text evidence="5">The sequence shown here is derived from an EMBL/GenBank/DDBJ whole genome shotgun (WGS) entry which is preliminary data.</text>
</comment>
<dbReference type="SUPFAM" id="SSF50939">
    <property type="entry name" value="Sialidases"/>
    <property type="match status" value="1"/>
</dbReference>
<dbReference type="InterPro" id="IPR013320">
    <property type="entry name" value="ConA-like_dom_sf"/>
</dbReference>
<dbReference type="InterPro" id="IPR001791">
    <property type="entry name" value="Laminin_G"/>
</dbReference>
<dbReference type="Gene3D" id="2.40.220.10">
    <property type="entry name" value="Intramolecular Trans-sialidase, Domain 3"/>
    <property type="match status" value="1"/>
</dbReference>
<dbReference type="GO" id="GO:0009313">
    <property type="term" value="P:oligosaccharide catabolic process"/>
    <property type="evidence" value="ECO:0007669"/>
    <property type="project" value="TreeGrafter"/>
</dbReference>
<gene>
    <name evidence="5" type="ORF">E2K98_04870</name>
</gene>
<dbReference type="InterPro" id="IPR023364">
    <property type="entry name" value="Trans_sialidase_dom3"/>
</dbReference>
<dbReference type="GO" id="GO:0005737">
    <property type="term" value="C:cytoplasm"/>
    <property type="evidence" value="ECO:0007669"/>
    <property type="project" value="TreeGrafter"/>
</dbReference>
<dbReference type="InterPro" id="IPR011040">
    <property type="entry name" value="Sialidase"/>
</dbReference>
<protein>
    <recommendedName>
        <fullName evidence="3">exo-alpha-sialidase</fullName>
        <ecNumber evidence="3">3.2.1.18</ecNumber>
    </recommendedName>
</protein>
<evidence type="ECO:0000259" key="4">
    <source>
        <dbReference type="SMART" id="SM00282"/>
    </source>
</evidence>
<dbReference type="InterPro" id="IPR026856">
    <property type="entry name" value="Sialidase_fam"/>
</dbReference>